<protein>
    <submittedName>
        <fullName evidence="1">Uncharacterized protein</fullName>
    </submittedName>
</protein>
<reference evidence="1" key="1">
    <citation type="journal article" date="2012" name="PLoS ONE">
        <title>Gene sets for utilization of primary and secondary nutrition supplies in the distal gut of endangered iberian lynx.</title>
        <authorList>
            <person name="Alcaide M."/>
            <person name="Messina E."/>
            <person name="Richter M."/>
            <person name="Bargiela R."/>
            <person name="Peplies J."/>
            <person name="Huws S.A."/>
            <person name="Newbold C.J."/>
            <person name="Golyshin P.N."/>
            <person name="Simon M.A."/>
            <person name="Lopez G."/>
            <person name="Yakimov M.M."/>
            <person name="Ferrer M."/>
        </authorList>
    </citation>
    <scope>NUCLEOTIDE SEQUENCE</scope>
</reference>
<name>J9C9X8_9ZZZZ</name>
<organism evidence="1">
    <name type="scientific">gut metagenome</name>
    <dbReference type="NCBI Taxonomy" id="749906"/>
    <lineage>
        <taxon>unclassified sequences</taxon>
        <taxon>metagenomes</taxon>
        <taxon>organismal metagenomes</taxon>
    </lineage>
</organism>
<dbReference type="EMBL" id="AMCI01005145">
    <property type="protein sequence ID" value="EJW96715.1"/>
    <property type="molecule type" value="Genomic_DNA"/>
</dbReference>
<sequence length="39" mass="4575">MLWHLWALMPTLPTLRADVTAEKTVNSQDIWKKMPLLKP</sequence>
<dbReference type="AlphaFoldDB" id="J9C9X8"/>
<evidence type="ECO:0000313" key="1">
    <source>
        <dbReference type="EMBL" id="EJW96715.1"/>
    </source>
</evidence>
<gene>
    <name evidence="1" type="ORF">EVA_15177</name>
</gene>
<comment type="caution">
    <text evidence="1">The sequence shown here is derived from an EMBL/GenBank/DDBJ whole genome shotgun (WGS) entry which is preliminary data.</text>
</comment>
<accession>J9C9X8</accession>
<proteinExistence type="predicted"/>